<gene>
    <name evidence="6" type="ordered locus">DSC_10705</name>
</gene>
<keyword evidence="3" id="KW-0418">Kinase</keyword>
<accession>G7UPH2</accession>
<dbReference type="CDD" id="cd24008">
    <property type="entry name" value="ASKHA_NBD_GLK"/>
    <property type="match status" value="1"/>
</dbReference>
<evidence type="ECO:0000313" key="7">
    <source>
        <dbReference type="Proteomes" id="UP000005870"/>
    </source>
</evidence>
<dbReference type="GO" id="GO:0004340">
    <property type="term" value="F:glucokinase activity"/>
    <property type="evidence" value="ECO:0007669"/>
    <property type="project" value="InterPro"/>
</dbReference>
<protein>
    <submittedName>
        <fullName evidence="6">Glucokinase</fullName>
    </submittedName>
</protein>
<dbReference type="Proteomes" id="UP000005870">
    <property type="component" value="Chromosome"/>
</dbReference>
<dbReference type="GO" id="GO:0005524">
    <property type="term" value="F:ATP binding"/>
    <property type="evidence" value="ECO:0007669"/>
    <property type="project" value="UniProtKB-KW"/>
</dbReference>
<dbReference type="InterPro" id="IPR050201">
    <property type="entry name" value="Bacterial_glucokinase"/>
</dbReference>
<dbReference type="PANTHER" id="PTHR47690:SF1">
    <property type="entry name" value="GLUCOKINASE"/>
    <property type="match status" value="1"/>
</dbReference>
<reference evidence="6 7" key="1">
    <citation type="journal article" date="2012" name="J. Bacteriol.">
        <title>Complete Genome Sequence of the BTEX-Degrading Bacterium Pseudoxanthomonas spadix BD-a59.</title>
        <authorList>
            <person name="Lee S.H."/>
            <person name="Jin H.M."/>
            <person name="Lee H.J."/>
            <person name="Kim J.M."/>
            <person name="Jeon C.O."/>
        </authorList>
    </citation>
    <scope>NUCLEOTIDE SEQUENCE [LARGE SCALE GENOMIC DNA]</scope>
    <source>
        <strain evidence="6 7">BD-a59</strain>
    </source>
</reference>
<dbReference type="STRING" id="1045855.DSC_10705"/>
<dbReference type="AlphaFoldDB" id="G7UPH2"/>
<keyword evidence="2" id="KW-0547">Nucleotide-binding</keyword>
<dbReference type="RefSeq" id="WP_014160959.1">
    <property type="nucleotide sequence ID" value="NC_016147.2"/>
</dbReference>
<evidence type="ECO:0000256" key="2">
    <source>
        <dbReference type="ARBA" id="ARBA00022741"/>
    </source>
</evidence>
<name>G7UPH2_PSEUP</name>
<evidence type="ECO:0000256" key="1">
    <source>
        <dbReference type="ARBA" id="ARBA00022679"/>
    </source>
</evidence>
<dbReference type="GO" id="GO:0005536">
    <property type="term" value="F:D-glucose binding"/>
    <property type="evidence" value="ECO:0007669"/>
    <property type="project" value="InterPro"/>
</dbReference>
<dbReference type="EMBL" id="CP003093">
    <property type="protein sequence ID" value="AER56785.1"/>
    <property type="molecule type" value="Genomic_DNA"/>
</dbReference>
<evidence type="ECO:0000313" key="6">
    <source>
        <dbReference type="EMBL" id="AER56785.1"/>
    </source>
</evidence>
<dbReference type="GO" id="GO:0006096">
    <property type="term" value="P:glycolytic process"/>
    <property type="evidence" value="ECO:0007669"/>
    <property type="project" value="InterPro"/>
</dbReference>
<evidence type="ECO:0000256" key="5">
    <source>
        <dbReference type="RuleBase" id="RU004046"/>
    </source>
</evidence>
<keyword evidence="4" id="KW-0067">ATP-binding</keyword>
<dbReference type="InterPro" id="IPR043129">
    <property type="entry name" value="ATPase_NBD"/>
</dbReference>
<evidence type="ECO:0000256" key="3">
    <source>
        <dbReference type="ARBA" id="ARBA00022777"/>
    </source>
</evidence>
<dbReference type="PANTHER" id="PTHR47690">
    <property type="entry name" value="GLUCOKINASE"/>
    <property type="match status" value="1"/>
</dbReference>
<dbReference type="GO" id="GO:0005829">
    <property type="term" value="C:cytosol"/>
    <property type="evidence" value="ECO:0007669"/>
    <property type="project" value="TreeGrafter"/>
</dbReference>
<keyword evidence="1" id="KW-0808">Transferase</keyword>
<sequence length="347" mass="36332">MVETTAPLRAGDVEDGQSGFIAADVGGTFARLGLARGGPGAPEVIAQRRYACAEFPSLAAVLRQFGQELQAEGRGQAPSAAVVAIAGVLQGDRLLNSNLPWPVSLAATRSHAGLQELQLINDFQALAWALPQLSPGQMLPLHADAALVPRLPALLLGPGTGLGAALVLSEGGGYRVLPSEAGHAALGAGNALELEILRRLQDQFEHVDNERILSGTGLVRLYAALCMQQGQAPRWHTPAEVIAAADAGDDPLATQCLEVFCAWLGSLAGDLAITFCAGTVYLAGGITGHIGQHLSRGGFLRRFLDKGVLASALQQVPVFRIEHGWLGIVGAAAWYRARHTGTTFRAR</sequence>
<proteinExistence type="inferred from homology"/>
<evidence type="ECO:0000256" key="4">
    <source>
        <dbReference type="ARBA" id="ARBA00022840"/>
    </source>
</evidence>
<dbReference type="HOGENOM" id="CLU_042582_1_0_6"/>
<dbReference type="InterPro" id="IPR003836">
    <property type="entry name" value="Glucokinase"/>
</dbReference>
<organism evidence="6 7">
    <name type="scientific">Pseudoxanthomonas spadix (strain BD-a59)</name>
    <dbReference type="NCBI Taxonomy" id="1045855"/>
    <lineage>
        <taxon>Bacteria</taxon>
        <taxon>Pseudomonadati</taxon>
        <taxon>Pseudomonadota</taxon>
        <taxon>Gammaproteobacteria</taxon>
        <taxon>Lysobacterales</taxon>
        <taxon>Lysobacteraceae</taxon>
        <taxon>Pseudoxanthomonas</taxon>
    </lineage>
</organism>
<comment type="similarity">
    <text evidence="5">Belongs to the bacterial glucokinase family.</text>
</comment>
<dbReference type="KEGG" id="psd:DSC_10705"/>
<dbReference type="Gene3D" id="3.40.367.20">
    <property type="match status" value="1"/>
</dbReference>
<dbReference type="Gene3D" id="3.30.420.40">
    <property type="match status" value="1"/>
</dbReference>
<keyword evidence="7" id="KW-1185">Reference proteome</keyword>
<dbReference type="Pfam" id="PF02685">
    <property type="entry name" value="Glucokinase"/>
    <property type="match status" value="1"/>
</dbReference>
<dbReference type="eggNOG" id="COG0837">
    <property type="taxonomic scope" value="Bacteria"/>
</dbReference>
<dbReference type="NCBIfam" id="NF009073">
    <property type="entry name" value="PRK12408.1"/>
    <property type="match status" value="1"/>
</dbReference>
<dbReference type="SUPFAM" id="SSF53067">
    <property type="entry name" value="Actin-like ATPase domain"/>
    <property type="match status" value="1"/>
</dbReference>